<evidence type="ECO:0000256" key="2">
    <source>
        <dbReference type="ARBA" id="ARBA00022448"/>
    </source>
</evidence>
<dbReference type="eggNOG" id="KOG0254">
    <property type="taxonomic scope" value="Eukaryota"/>
</dbReference>
<evidence type="ECO:0000313" key="8">
    <source>
        <dbReference type="EnsemblMetazoa" id="Aqu2.1.41106_001"/>
    </source>
</evidence>
<feature type="transmembrane region" description="Helical" evidence="6">
    <location>
        <begin position="100"/>
        <end position="117"/>
    </location>
</feature>
<dbReference type="GO" id="GO:0022857">
    <property type="term" value="F:transmembrane transporter activity"/>
    <property type="evidence" value="ECO:0007669"/>
    <property type="project" value="InterPro"/>
</dbReference>
<dbReference type="PRINTS" id="PR00171">
    <property type="entry name" value="SUGRTRNSPORT"/>
</dbReference>
<dbReference type="PANTHER" id="PTHR48020">
    <property type="entry name" value="PROTON MYO-INOSITOL COTRANSPORTER"/>
    <property type="match status" value="1"/>
</dbReference>
<dbReference type="EnsemblMetazoa" id="Aqu2.1.41106_001">
    <property type="protein sequence ID" value="Aqu2.1.41106_001"/>
    <property type="gene ID" value="Aqu2.1.41106"/>
</dbReference>
<evidence type="ECO:0000256" key="4">
    <source>
        <dbReference type="ARBA" id="ARBA00022989"/>
    </source>
</evidence>
<feature type="transmembrane region" description="Helical" evidence="6">
    <location>
        <begin position="129"/>
        <end position="145"/>
    </location>
</feature>
<feature type="domain" description="Major facilitator superfamily (MFS) profile" evidence="7">
    <location>
        <begin position="60"/>
        <end position="179"/>
    </location>
</feature>
<feature type="transmembrane region" description="Helical" evidence="6">
    <location>
        <begin position="57"/>
        <end position="85"/>
    </location>
</feature>
<comment type="subcellular location">
    <subcellularLocation>
        <location evidence="1">Membrane</location>
        <topology evidence="1">Multi-pass membrane protein</topology>
    </subcellularLocation>
</comment>
<dbReference type="Gene3D" id="1.20.1250.20">
    <property type="entry name" value="MFS general substrate transporter like domains"/>
    <property type="match status" value="1"/>
</dbReference>
<evidence type="ECO:0000256" key="3">
    <source>
        <dbReference type="ARBA" id="ARBA00022692"/>
    </source>
</evidence>
<dbReference type="PANTHER" id="PTHR48020:SF12">
    <property type="entry name" value="PROTON MYO-INOSITOL COTRANSPORTER"/>
    <property type="match status" value="1"/>
</dbReference>
<dbReference type="Pfam" id="PF00083">
    <property type="entry name" value="Sugar_tr"/>
    <property type="match status" value="1"/>
</dbReference>
<dbReference type="InterPro" id="IPR020846">
    <property type="entry name" value="MFS_dom"/>
</dbReference>
<evidence type="ECO:0000259" key="7">
    <source>
        <dbReference type="PROSITE" id="PS50850"/>
    </source>
</evidence>
<dbReference type="InterPro" id="IPR050814">
    <property type="entry name" value="Myo-inositol_Transporter"/>
</dbReference>
<dbReference type="InParanoid" id="A0A1X7VL48"/>
<dbReference type="OrthoDB" id="6339427at2759"/>
<evidence type="ECO:0000256" key="6">
    <source>
        <dbReference type="SAM" id="Phobius"/>
    </source>
</evidence>
<keyword evidence="5 6" id="KW-0472">Membrane</keyword>
<dbReference type="InterPro" id="IPR005828">
    <property type="entry name" value="MFS_sugar_transport-like"/>
</dbReference>
<dbReference type="InterPro" id="IPR003663">
    <property type="entry name" value="Sugar/inositol_transpt"/>
</dbReference>
<dbReference type="SUPFAM" id="SSF103473">
    <property type="entry name" value="MFS general substrate transporter"/>
    <property type="match status" value="1"/>
</dbReference>
<evidence type="ECO:0000256" key="5">
    <source>
        <dbReference type="ARBA" id="ARBA00023136"/>
    </source>
</evidence>
<dbReference type="GO" id="GO:0016020">
    <property type="term" value="C:membrane"/>
    <property type="evidence" value="ECO:0007669"/>
    <property type="project" value="UniProtKB-SubCell"/>
</dbReference>
<sequence>MDEVKWIKAETSAETDGDEDKLLLLFAEEIREGTENENGEEWIEKESQPITKLTTSLATVTIFSIIGGFIFGYDASVISGALLILDKDYDYTLTSLQKELVVSVTIGAAALGSVLGGPSNEILGRRPTIMIASFLFTIGAISMAAAPISAWGWIIILIGRFIVGIGIGELEWQVAWFKL</sequence>
<evidence type="ECO:0000256" key="1">
    <source>
        <dbReference type="ARBA" id="ARBA00004141"/>
    </source>
</evidence>
<protein>
    <recommendedName>
        <fullName evidence="7">Major facilitator superfamily (MFS) profile domain-containing protein</fullName>
    </recommendedName>
</protein>
<keyword evidence="2" id="KW-0813">Transport</keyword>
<keyword evidence="4 6" id="KW-1133">Transmembrane helix</keyword>
<organism evidence="8">
    <name type="scientific">Amphimedon queenslandica</name>
    <name type="common">Sponge</name>
    <dbReference type="NCBI Taxonomy" id="400682"/>
    <lineage>
        <taxon>Eukaryota</taxon>
        <taxon>Metazoa</taxon>
        <taxon>Porifera</taxon>
        <taxon>Demospongiae</taxon>
        <taxon>Heteroscleromorpha</taxon>
        <taxon>Haplosclerida</taxon>
        <taxon>Niphatidae</taxon>
        <taxon>Amphimedon</taxon>
    </lineage>
</organism>
<proteinExistence type="predicted"/>
<dbReference type="STRING" id="400682.A0A1X7VL48"/>
<accession>A0A1X7VL48</accession>
<keyword evidence="3 6" id="KW-0812">Transmembrane</keyword>
<dbReference type="InterPro" id="IPR036259">
    <property type="entry name" value="MFS_trans_sf"/>
</dbReference>
<dbReference type="PROSITE" id="PS50850">
    <property type="entry name" value="MFS"/>
    <property type="match status" value="1"/>
</dbReference>
<dbReference type="AlphaFoldDB" id="A0A1X7VL48"/>
<reference evidence="8" key="1">
    <citation type="submission" date="2017-05" db="UniProtKB">
        <authorList>
            <consortium name="EnsemblMetazoa"/>
        </authorList>
    </citation>
    <scope>IDENTIFICATION</scope>
</reference>
<name>A0A1X7VL48_AMPQE</name>